<evidence type="ECO:0000313" key="3">
    <source>
        <dbReference type="Proteomes" id="UP000269945"/>
    </source>
</evidence>
<reference evidence="2 3" key="1">
    <citation type="submission" date="2018-10" db="EMBL/GenBank/DDBJ databases">
        <authorList>
            <person name="Ekblom R."/>
            <person name="Jareborg N."/>
        </authorList>
    </citation>
    <scope>NUCLEOTIDE SEQUENCE [LARGE SCALE GENOMIC DNA]</scope>
    <source>
        <tissue evidence="2">Muscle</tissue>
    </source>
</reference>
<evidence type="ECO:0000256" key="1">
    <source>
        <dbReference type="SAM" id="MobiDB-lite"/>
    </source>
</evidence>
<sequence>SGRFQAPPLPSPLGPIGQLAGRTQAPVPPLRGPCCSKETAARSPGVPWPHPLRTRRGRGS</sequence>
<accession>A0A9X9M8M1</accession>
<gene>
    <name evidence="2" type="ORF">BN2614_LOCUS8</name>
</gene>
<protein>
    <submittedName>
        <fullName evidence="2">Uncharacterized protein</fullName>
    </submittedName>
</protein>
<feature type="region of interest" description="Disordered" evidence="1">
    <location>
        <begin position="1"/>
        <end position="60"/>
    </location>
</feature>
<evidence type="ECO:0000313" key="2">
    <source>
        <dbReference type="EMBL" id="VCX39442.1"/>
    </source>
</evidence>
<feature type="non-terminal residue" evidence="2">
    <location>
        <position position="1"/>
    </location>
</feature>
<proteinExistence type="predicted"/>
<keyword evidence="3" id="KW-1185">Reference proteome</keyword>
<comment type="caution">
    <text evidence="2">The sequence shown here is derived from an EMBL/GenBank/DDBJ whole genome shotgun (WGS) entry which is preliminary data.</text>
</comment>
<name>A0A9X9M8M1_GULGU</name>
<dbReference type="EMBL" id="CYRY02044474">
    <property type="protein sequence ID" value="VCX39442.1"/>
    <property type="molecule type" value="Genomic_DNA"/>
</dbReference>
<dbReference type="AlphaFoldDB" id="A0A9X9M8M1"/>
<organism evidence="2 3">
    <name type="scientific">Gulo gulo</name>
    <name type="common">Wolverine</name>
    <name type="synonym">Gluton</name>
    <dbReference type="NCBI Taxonomy" id="48420"/>
    <lineage>
        <taxon>Eukaryota</taxon>
        <taxon>Metazoa</taxon>
        <taxon>Chordata</taxon>
        <taxon>Craniata</taxon>
        <taxon>Vertebrata</taxon>
        <taxon>Euteleostomi</taxon>
        <taxon>Mammalia</taxon>
        <taxon>Eutheria</taxon>
        <taxon>Laurasiatheria</taxon>
        <taxon>Carnivora</taxon>
        <taxon>Caniformia</taxon>
        <taxon>Musteloidea</taxon>
        <taxon>Mustelidae</taxon>
        <taxon>Guloninae</taxon>
        <taxon>Gulo</taxon>
    </lineage>
</organism>
<dbReference type="Proteomes" id="UP000269945">
    <property type="component" value="Unassembled WGS sequence"/>
</dbReference>